<dbReference type="EMBL" id="CAKLBY020000283">
    <property type="protein sequence ID" value="CAK7942873.1"/>
    <property type="molecule type" value="Genomic_DNA"/>
</dbReference>
<evidence type="ECO:0000313" key="1">
    <source>
        <dbReference type="EMBL" id="CAK7902696.1"/>
    </source>
</evidence>
<dbReference type="AlphaFoldDB" id="A0AAV1T782"/>
<accession>A0AAV1T782</accession>
<dbReference type="Proteomes" id="UP001162060">
    <property type="component" value="Unassembled WGS sequence"/>
</dbReference>
<reference evidence="1" key="1">
    <citation type="submission" date="2024-01" db="EMBL/GenBank/DDBJ databases">
        <authorList>
            <person name="Webb A."/>
        </authorList>
    </citation>
    <scope>NUCLEOTIDE SEQUENCE</scope>
    <source>
        <strain evidence="1">Pm1</strain>
    </source>
</reference>
<gene>
    <name evidence="1" type="ORF">PM001_LOCUS2561</name>
    <name evidence="2" type="ORF">PM001_LOCUS28023</name>
</gene>
<comment type="caution">
    <text evidence="1">The sequence shown here is derived from an EMBL/GenBank/DDBJ whole genome shotgun (WGS) entry which is preliminary data.</text>
</comment>
<protein>
    <submittedName>
        <fullName evidence="1">Uncharacterized protein</fullName>
    </submittedName>
</protein>
<name>A0AAV1T782_9STRA</name>
<evidence type="ECO:0000313" key="2">
    <source>
        <dbReference type="EMBL" id="CAK7942873.1"/>
    </source>
</evidence>
<proteinExistence type="predicted"/>
<dbReference type="EMBL" id="CAKLBY020000025">
    <property type="protein sequence ID" value="CAK7902696.1"/>
    <property type="molecule type" value="Genomic_DNA"/>
</dbReference>
<sequence length="47" mass="5466">MRSVFVTKSTWHEVNRESPTYADNRAMNDYVKAKQDRARPGVSPRGR</sequence>
<evidence type="ECO:0000313" key="3">
    <source>
        <dbReference type="Proteomes" id="UP001162060"/>
    </source>
</evidence>
<organism evidence="1 3">
    <name type="scientific">Peronospora matthiolae</name>
    <dbReference type="NCBI Taxonomy" id="2874970"/>
    <lineage>
        <taxon>Eukaryota</taxon>
        <taxon>Sar</taxon>
        <taxon>Stramenopiles</taxon>
        <taxon>Oomycota</taxon>
        <taxon>Peronosporomycetes</taxon>
        <taxon>Peronosporales</taxon>
        <taxon>Peronosporaceae</taxon>
        <taxon>Peronospora</taxon>
    </lineage>
</organism>